<dbReference type="Gene3D" id="3.20.80.10">
    <property type="entry name" value="Regulatory factor, effector binding domain"/>
    <property type="match status" value="1"/>
</dbReference>
<dbReference type="SMART" id="SM00871">
    <property type="entry name" value="AraC_E_bind"/>
    <property type="match status" value="1"/>
</dbReference>
<dbReference type="EMBL" id="JACXAI010000043">
    <property type="protein sequence ID" value="MBD1383110.1"/>
    <property type="molecule type" value="Genomic_DNA"/>
</dbReference>
<organism evidence="2 3">
    <name type="scientific">Metabacillus arenae</name>
    <dbReference type="NCBI Taxonomy" id="2771434"/>
    <lineage>
        <taxon>Bacteria</taxon>
        <taxon>Bacillati</taxon>
        <taxon>Bacillota</taxon>
        <taxon>Bacilli</taxon>
        <taxon>Bacillales</taxon>
        <taxon>Bacillaceae</taxon>
        <taxon>Metabacillus</taxon>
    </lineage>
</organism>
<accession>A0A926NL78</accession>
<dbReference type="InterPro" id="IPR011256">
    <property type="entry name" value="Reg_factor_effector_dom_sf"/>
</dbReference>
<keyword evidence="3" id="KW-1185">Reference proteome</keyword>
<name>A0A926NL78_9BACI</name>
<dbReference type="InterPro" id="IPR029442">
    <property type="entry name" value="GyrI-like"/>
</dbReference>
<dbReference type="RefSeq" id="WP_191161942.1">
    <property type="nucleotide sequence ID" value="NZ_JACXAI010000043.1"/>
</dbReference>
<dbReference type="InterPro" id="IPR010499">
    <property type="entry name" value="AraC_E-bd"/>
</dbReference>
<protein>
    <submittedName>
        <fullName evidence="2">GyrI-like domain-containing protein</fullName>
    </submittedName>
</protein>
<sequence>MHNFHYEIVKIPAYRGIGLKWDGPYTEISTLKKLINSMSSRVGELDYAINSEVQLGLSYHLRPDGFVLYSVYEVGEEQQVPDGMVEINVPEMSYLITHHKKGQDIGQTYKNIFQWLKESEYAPCLEPDVEYYDDLPIKHERYPNDRDLNDPHFDILIPIFKKI</sequence>
<evidence type="ECO:0000313" key="3">
    <source>
        <dbReference type="Proteomes" id="UP000626844"/>
    </source>
</evidence>
<dbReference type="AlphaFoldDB" id="A0A926NL78"/>
<dbReference type="Proteomes" id="UP000626844">
    <property type="component" value="Unassembled WGS sequence"/>
</dbReference>
<comment type="caution">
    <text evidence="2">The sequence shown here is derived from an EMBL/GenBank/DDBJ whole genome shotgun (WGS) entry which is preliminary data.</text>
</comment>
<dbReference type="SUPFAM" id="SSF55136">
    <property type="entry name" value="Probable bacterial effector-binding domain"/>
    <property type="match status" value="1"/>
</dbReference>
<proteinExistence type="predicted"/>
<feature type="domain" description="AraC effector-binding" evidence="1">
    <location>
        <begin position="4"/>
        <end position="160"/>
    </location>
</feature>
<reference evidence="2" key="1">
    <citation type="submission" date="2020-09" db="EMBL/GenBank/DDBJ databases">
        <title>A novel bacterium of genus Bacillus, isolated from South China Sea.</title>
        <authorList>
            <person name="Huang H."/>
            <person name="Mo K."/>
            <person name="Hu Y."/>
        </authorList>
    </citation>
    <scope>NUCLEOTIDE SEQUENCE</scope>
    <source>
        <strain evidence="2">IB182487</strain>
    </source>
</reference>
<evidence type="ECO:0000259" key="1">
    <source>
        <dbReference type="SMART" id="SM00871"/>
    </source>
</evidence>
<gene>
    <name evidence="2" type="ORF">IC621_23190</name>
</gene>
<dbReference type="Pfam" id="PF06445">
    <property type="entry name" value="GyrI-like"/>
    <property type="match status" value="1"/>
</dbReference>
<evidence type="ECO:0000313" key="2">
    <source>
        <dbReference type="EMBL" id="MBD1383110.1"/>
    </source>
</evidence>